<evidence type="ECO:0000256" key="4">
    <source>
        <dbReference type="ARBA" id="ARBA00022840"/>
    </source>
</evidence>
<evidence type="ECO:0000256" key="6">
    <source>
        <dbReference type="ARBA" id="ARBA00023136"/>
    </source>
</evidence>
<dbReference type="FunFam" id="3.40.50.300:FF:000218">
    <property type="entry name" value="Multidrug ABC transporter ATP-binding protein"/>
    <property type="match status" value="1"/>
</dbReference>
<dbReference type="GO" id="GO:0016020">
    <property type="term" value="C:membrane"/>
    <property type="evidence" value="ECO:0007669"/>
    <property type="project" value="UniProtKB-SubCell"/>
</dbReference>
<feature type="domain" description="ABC transporter" evidence="7">
    <location>
        <begin position="1"/>
        <end position="211"/>
    </location>
</feature>
<name>A0A600CFP0_SALEN</name>
<dbReference type="GO" id="GO:0005524">
    <property type="term" value="F:ATP binding"/>
    <property type="evidence" value="ECO:0007669"/>
    <property type="project" value="UniProtKB-KW"/>
</dbReference>
<dbReference type="PROSITE" id="PS00211">
    <property type="entry name" value="ABC_TRANSPORTER_1"/>
    <property type="match status" value="1"/>
</dbReference>
<keyword evidence="6" id="KW-0472">Membrane</keyword>
<gene>
    <name evidence="8" type="ORF">DYT79_24415</name>
</gene>
<evidence type="ECO:0000256" key="5">
    <source>
        <dbReference type="ARBA" id="ARBA00022989"/>
    </source>
</evidence>
<protein>
    <submittedName>
        <fullName evidence="8">ATP-binding cassette domain-containing protein</fullName>
    </submittedName>
</protein>
<dbReference type="GO" id="GO:0090374">
    <property type="term" value="P:oligopeptide export from mitochondrion"/>
    <property type="evidence" value="ECO:0007669"/>
    <property type="project" value="TreeGrafter"/>
</dbReference>
<dbReference type="PROSITE" id="PS50893">
    <property type="entry name" value="ABC_TRANSPORTER_2"/>
    <property type="match status" value="1"/>
</dbReference>
<dbReference type="GO" id="GO:0016887">
    <property type="term" value="F:ATP hydrolysis activity"/>
    <property type="evidence" value="ECO:0007669"/>
    <property type="project" value="InterPro"/>
</dbReference>
<comment type="caution">
    <text evidence="8">The sequence shown here is derived from an EMBL/GenBank/DDBJ whole genome shotgun (WGS) entry which is preliminary data.</text>
</comment>
<dbReference type="SUPFAM" id="SSF52540">
    <property type="entry name" value="P-loop containing nucleoside triphosphate hydrolases"/>
    <property type="match status" value="1"/>
</dbReference>
<proteinExistence type="predicted"/>
<dbReference type="InterPro" id="IPR039421">
    <property type="entry name" value="Type_1_exporter"/>
</dbReference>
<dbReference type="GO" id="GO:0015421">
    <property type="term" value="F:ABC-type oligopeptide transporter activity"/>
    <property type="evidence" value="ECO:0007669"/>
    <property type="project" value="TreeGrafter"/>
</dbReference>
<dbReference type="Gene3D" id="3.40.50.300">
    <property type="entry name" value="P-loop containing nucleotide triphosphate hydrolases"/>
    <property type="match status" value="1"/>
</dbReference>
<dbReference type="SMART" id="SM00382">
    <property type="entry name" value="AAA"/>
    <property type="match status" value="1"/>
</dbReference>
<keyword evidence="2" id="KW-0812">Transmembrane</keyword>
<reference evidence="8" key="1">
    <citation type="submission" date="2018-08" db="EMBL/GenBank/DDBJ databases">
        <authorList>
            <consortium name="GenomeTrakr network: Whole genome sequencing for foodborne pathogen traceback"/>
        </authorList>
    </citation>
    <scope>NUCLEOTIDE SEQUENCE</scope>
    <source>
        <strain evidence="8">FSIS11812566</strain>
    </source>
</reference>
<comment type="subcellular location">
    <subcellularLocation>
        <location evidence="1">Membrane</location>
        <topology evidence="1">Multi-pass membrane protein</topology>
    </subcellularLocation>
</comment>
<keyword evidence="4 8" id="KW-0067">ATP-binding</keyword>
<keyword evidence="5" id="KW-1133">Transmembrane helix</keyword>
<dbReference type="InterPro" id="IPR017871">
    <property type="entry name" value="ABC_transporter-like_CS"/>
</dbReference>
<evidence type="ECO:0000259" key="7">
    <source>
        <dbReference type="PROSITE" id="PS50893"/>
    </source>
</evidence>
<dbReference type="InterPro" id="IPR003439">
    <property type="entry name" value="ABC_transporter-like_ATP-bd"/>
</dbReference>
<evidence type="ECO:0000256" key="1">
    <source>
        <dbReference type="ARBA" id="ARBA00004141"/>
    </source>
</evidence>
<dbReference type="EMBL" id="AAKMFO010000132">
    <property type="protein sequence ID" value="ECT2675559.1"/>
    <property type="molecule type" value="Genomic_DNA"/>
</dbReference>
<keyword evidence="3" id="KW-0547">Nucleotide-binding</keyword>
<organism evidence="8">
    <name type="scientific">Salmonella enteritidis</name>
    <dbReference type="NCBI Taxonomy" id="149539"/>
    <lineage>
        <taxon>Bacteria</taxon>
        <taxon>Pseudomonadati</taxon>
        <taxon>Pseudomonadota</taxon>
        <taxon>Gammaproteobacteria</taxon>
        <taxon>Enterobacterales</taxon>
        <taxon>Enterobacteriaceae</taxon>
        <taxon>Salmonella</taxon>
    </lineage>
</organism>
<dbReference type="InterPro" id="IPR003593">
    <property type="entry name" value="AAA+_ATPase"/>
</dbReference>
<feature type="non-terminal residue" evidence="8">
    <location>
        <position position="1"/>
    </location>
</feature>
<dbReference type="InterPro" id="IPR027417">
    <property type="entry name" value="P-loop_NTPase"/>
</dbReference>
<sequence>PEKSFTAIVGPSGSGKSTLLQLISRLWDVNQGEILLDDININQINSDKLCSYVSSVYQDVVLFSGTIKDNILMGKTDAHDDEIITAAKLANAHEFIIQKPQNYDTPIGYGGMLLSGGERQRLSLARTLLKNAPILLIDEATSNIDCSSEVLIQQALSLLSKDKTIIMIAHRLNSIKNADNIIVMENGKIAEQGKHAELLAKNGLYAHLWLQQKALC</sequence>
<dbReference type="PANTHER" id="PTHR43394">
    <property type="entry name" value="ATP-DEPENDENT PERMEASE MDL1, MITOCHONDRIAL"/>
    <property type="match status" value="1"/>
</dbReference>
<evidence type="ECO:0000256" key="2">
    <source>
        <dbReference type="ARBA" id="ARBA00022692"/>
    </source>
</evidence>
<dbReference type="PANTHER" id="PTHR43394:SF1">
    <property type="entry name" value="ATP-BINDING CASSETTE SUB-FAMILY B MEMBER 10, MITOCHONDRIAL"/>
    <property type="match status" value="1"/>
</dbReference>
<accession>A0A600CFP0</accession>
<evidence type="ECO:0000256" key="3">
    <source>
        <dbReference type="ARBA" id="ARBA00022741"/>
    </source>
</evidence>
<dbReference type="AlphaFoldDB" id="A0A600CFP0"/>
<evidence type="ECO:0000313" key="8">
    <source>
        <dbReference type="EMBL" id="ECT2675559.1"/>
    </source>
</evidence>
<dbReference type="Pfam" id="PF00005">
    <property type="entry name" value="ABC_tran"/>
    <property type="match status" value="1"/>
</dbReference>